<proteinExistence type="predicted"/>
<gene>
    <name evidence="1" type="ORF">Tci_898738</name>
</gene>
<reference evidence="1" key="1">
    <citation type="journal article" date="2019" name="Sci. Rep.">
        <title>Draft genome of Tanacetum cinerariifolium, the natural source of mosquito coil.</title>
        <authorList>
            <person name="Yamashiro T."/>
            <person name="Shiraishi A."/>
            <person name="Satake H."/>
            <person name="Nakayama K."/>
        </authorList>
    </citation>
    <scope>NUCLEOTIDE SEQUENCE</scope>
</reference>
<name>A0A699UZP8_TANCI</name>
<organism evidence="1">
    <name type="scientific">Tanacetum cinerariifolium</name>
    <name type="common">Dalmatian daisy</name>
    <name type="synonym">Chrysanthemum cinerariifolium</name>
    <dbReference type="NCBI Taxonomy" id="118510"/>
    <lineage>
        <taxon>Eukaryota</taxon>
        <taxon>Viridiplantae</taxon>
        <taxon>Streptophyta</taxon>
        <taxon>Embryophyta</taxon>
        <taxon>Tracheophyta</taxon>
        <taxon>Spermatophyta</taxon>
        <taxon>Magnoliopsida</taxon>
        <taxon>eudicotyledons</taxon>
        <taxon>Gunneridae</taxon>
        <taxon>Pentapetalae</taxon>
        <taxon>asterids</taxon>
        <taxon>campanulids</taxon>
        <taxon>Asterales</taxon>
        <taxon>Asteraceae</taxon>
        <taxon>Asteroideae</taxon>
        <taxon>Anthemideae</taxon>
        <taxon>Anthemidinae</taxon>
        <taxon>Tanacetum</taxon>
    </lineage>
</organism>
<feature type="non-terminal residue" evidence="1">
    <location>
        <position position="1"/>
    </location>
</feature>
<protein>
    <submittedName>
        <fullName evidence="1">Uncharacterized protein</fullName>
    </submittedName>
</protein>
<dbReference type="EMBL" id="BKCJ011371664">
    <property type="protein sequence ID" value="GFD26769.1"/>
    <property type="molecule type" value="Genomic_DNA"/>
</dbReference>
<accession>A0A699UZP8</accession>
<comment type="caution">
    <text evidence="1">The sequence shown here is derived from an EMBL/GenBank/DDBJ whole genome shotgun (WGS) entry which is preliminary data.</text>
</comment>
<sequence>HIWPGIPSDSLGIGIRFSTPDFMNSSDFIAGMVSRCSSPILRELSGSSMGRTGSSDVIAENGRSLEIILSSKESDLSSSSSSS</sequence>
<evidence type="ECO:0000313" key="1">
    <source>
        <dbReference type="EMBL" id="GFD26769.1"/>
    </source>
</evidence>
<dbReference type="AlphaFoldDB" id="A0A699UZP8"/>